<evidence type="ECO:0000259" key="2">
    <source>
        <dbReference type="Pfam" id="PF02470"/>
    </source>
</evidence>
<gene>
    <name evidence="4" type="ORF">EFK50_13660</name>
</gene>
<keyword evidence="1" id="KW-0812">Transmembrane</keyword>
<feature type="transmembrane region" description="Helical" evidence="1">
    <location>
        <begin position="16"/>
        <end position="34"/>
    </location>
</feature>
<dbReference type="PANTHER" id="PTHR33371:SF19">
    <property type="entry name" value="MCE-FAMILY PROTEIN MCE4A"/>
    <property type="match status" value="1"/>
</dbReference>
<dbReference type="Proteomes" id="UP000267128">
    <property type="component" value="Unassembled WGS sequence"/>
</dbReference>
<dbReference type="InterPro" id="IPR052336">
    <property type="entry name" value="MlaD_Phospholipid_Transporter"/>
</dbReference>
<feature type="domain" description="Mce/MlaD" evidence="2">
    <location>
        <begin position="43"/>
        <end position="117"/>
    </location>
</feature>
<dbReference type="InterPro" id="IPR005693">
    <property type="entry name" value="Mce"/>
</dbReference>
<comment type="caution">
    <text evidence="4">The sequence shown here is derived from an EMBL/GenBank/DDBJ whole genome shotgun (WGS) entry which is preliminary data.</text>
</comment>
<keyword evidence="1" id="KW-1133">Transmembrane helix</keyword>
<dbReference type="Pfam" id="PF02470">
    <property type="entry name" value="MlaD"/>
    <property type="match status" value="1"/>
</dbReference>
<dbReference type="OrthoDB" id="3460188at2"/>
<keyword evidence="1" id="KW-0472">Membrane</keyword>
<name>A0A3N0CH77_9ACTN</name>
<organism evidence="4 5">
    <name type="scientific">Nocardioides marmoriginsengisoli</name>
    <dbReference type="NCBI Taxonomy" id="661483"/>
    <lineage>
        <taxon>Bacteria</taxon>
        <taxon>Bacillati</taxon>
        <taxon>Actinomycetota</taxon>
        <taxon>Actinomycetes</taxon>
        <taxon>Propionibacteriales</taxon>
        <taxon>Nocardioidaceae</taxon>
        <taxon>Nocardioides</taxon>
    </lineage>
</organism>
<dbReference type="EMBL" id="RJSE01000007">
    <property type="protein sequence ID" value="RNL62788.1"/>
    <property type="molecule type" value="Genomic_DNA"/>
</dbReference>
<protein>
    <submittedName>
        <fullName evidence="4">MCE family protein</fullName>
    </submittedName>
</protein>
<evidence type="ECO:0000259" key="3">
    <source>
        <dbReference type="Pfam" id="PF11887"/>
    </source>
</evidence>
<sequence>MTAMSESRRFLTQAKGLVGLIVIGLIVAFLFGVYQQAFASVTHVTVEGDRVGLQLDKGSSVRAFGVPVGTVRSVRVVGDGTEIDIAIDKDKADLIPADVTASIRATTVFGAKVVELNVPEGEVGDSIQAGARIPTKSDTIEVNDVFAHAMDLLDAVDVEKLNTTLNATATALDGRGEELGKLLSNTDDYLAAINPKLGQLEADLDLTETVAGNYNQVAPEVLRTADQLTTTTDLLASTQADFHQIAGDVAVGTDAAAGFIRSIGVPLTRTVQSLGPVSSLLRTYAPELACALPQLVEHNIRFKPLFDNAAPELYGSISFLPGQEPYTKANLPKFVRGVGPRCYQQQTLAKPVVPHVEFDDGTAGIYDTSMTPEVASPVTLYYDMVQSFFGSSGLNALLAGQKADLAANKNGARR</sequence>
<dbReference type="GO" id="GO:0051701">
    <property type="term" value="P:biological process involved in interaction with host"/>
    <property type="evidence" value="ECO:0007669"/>
    <property type="project" value="TreeGrafter"/>
</dbReference>
<dbReference type="RefSeq" id="WP_123228082.1">
    <property type="nucleotide sequence ID" value="NZ_RJSE01000007.1"/>
</dbReference>
<proteinExistence type="predicted"/>
<dbReference type="AlphaFoldDB" id="A0A3N0CH77"/>
<keyword evidence="5" id="KW-1185">Reference proteome</keyword>
<evidence type="ECO:0000313" key="5">
    <source>
        <dbReference type="Proteomes" id="UP000267128"/>
    </source>
</evidence>
<evidence type="ECO:0000256" key="1">
    <source>
        <dbReference type="SAM" id="Phobius"/>
    </source>
</evidence>
<dbReference type="NCBIfam" id="TIGR00996">
    <property type="entry name" value="Mtu_fam_mce"/>
    <property type="match status" value="1"/>
</dbReference>
<dbReference type="PANTHER" id="PTHR33371">
    <property type="entry name" value="INTERMEMBRANE PHOSPHOLIPID TRANSPORT SYSTEM BINDING PROTEIN MLAD-RELATED"/>
    <property type="match status" value="1"/>
</dbReference>
<dbReference type="InterPro" id="IPR003399">
    <property type="entry name" value="Mce/MlaD"/>
</dbReference>
<accession>A0A3N0CH77</accession>
<dbReference type="InterPro" id="IPR024516">
    <property type="entry name" value="Mce_C"/>
</dbReference>
<dbReference type="GO" id="GO:0005576">
    <property type="term" value="C:extracellular region"/>
    <property type="evidence" value="ECO:0007669"/>
    <property type="project" value="TreeGrafter"/>
</dbReference>
<feature type="domain" description="Mammalian cell entry C-terminal" evidence="3">
    <location>
        <begin position="126"/>
        <end position="340"/>
    </location>
</feature>
<evidence type="ECO:0000313" key="4">
    <source>
        <dbReference type="EMBL" id="RNL62788.1"/>
    </source>
</evidence>
<dbReference type="Pfam" id="PF11887">
    <property type="entry name" value="Mce4_CUP1"/>
    <property type="match status" value="1"/>
</dbReference>
<reference evidence="4 5" key="1">
    <citation type="submission" date="2018-11" db="EMBL/GenBank/DDBJ databases">
        <authorList>
            <person name="Li F."/>
        </authorList>
    </citation>
    <scope>NUCLEOTIDE SEQUENCE [LARGE SCALE GENOMIC DNA]</scope>
    <source>
        <strain evidence="4 5">Gsoil 097</strain>
    </source>
</reference>